<dbReference type="Pfam" id="PF02885">
    <property type="entry name" value="Glycos_trans_3N"/>
    <property type="match status" value="1"/>
</dbReference>
<keyword evidence="9" id="KW-0460">Magnesium</keyword>
<comment type="function">
    <text evidence="9">Catalyzes the transfer of the phosphoribosyl group of 5-phosphorylribose-1-pyrophosphate (PRPP) to anthranilate to yield N-(5'-phosphoribosyl)-anthranilate (PRA).</text>
</comment>
<keyword evidence="9" id="KW-0479">Metal-binding</keyword>
<organism evidence="12 13">
    <name type="scientific">Candidatus Lambdaproteobacteria bacterium RIFOXYD2_FULL_56_26</name>
    <dbReference type="NCBI Taxonomy" id="1817773"/>
    <lineage>
        <taxon>Bacteria</taxon>
        <taxon>Pseudomonadati</taxon>
        <taxon>Pseudomonadota</taxon>
        <taxon>Candidatus Lambdaproteobacteria</taxon>
    </lineage>
</organism>
<comment type="subunit">
    <text evidence="9">Homodimer.</text>
</comment>
<keyword evidence="3 9" id="KW-0328">Glycosyltransferase</keyword>
<dbReference type="GO" id="GO:0005829">
    <property type="term" value="C:cytosol"/>
    <property type="evidence" value="ECO:0007669"/>
    <property type="project" value="TreeGrafter"/>
</dbReference>
<evidence type="ECO:0000256" key="7">
    <source>
        <dbReference type="ARBA" id="ARBA00052328"/>
    </source>
</evidence>
<keyword evidence="5 9" id="KW-0822">Tryptophan biosynthesis</keyword>
<feature type="binding site" evidence="9">
    <location>
        <position position="226"/>
    </location>
    <ligand>
        <name>Mg(2+)</name>
        <dbReference type="ChEBI" id="CHEBI:18420"/>
        <label>2</label>
    </ligand>
</feature>
<evidence type="ECO:0000256" key="2">
    <source>
        <dbReference type="ARBA" id="ARBA00022605"/>
    </source>
</evidence>
<feature type="binding site" evidence="9">
    <location>
        <begin position="91"/>
        <end position="94"/>
    </location>
    <ligand>
        <name>5-phospho-alpha-D-ribose 1-diphosphate</name>
        <dbReference type="ChEBI" id="CHEBI:58017"/>
    </ligand>
</feature>
<dbReference type="GO" id="GO:0000287">
    <property type="term" value="F:magnesium ion binding"/>
    <property type="evidence" value="ECO:0007669"/>
    <property type="project" value="UniProtKB-UniRule"/>
</dbReference>
<dbReference type="PANTHER" id="PTHR43285">
    <property type="entry name" value="ANTHRANILATE PHOSPHORIBOSYLTRANSFERASE"/>
    <property type="match status" value="1"/>
</dbReference>
<evidence type="ECO:0000256" key="1">
    <source>
        <dbReference type="ARBA" id="ARBA00004907"/>
    </source>
</evidence>
<dbReference type="InterPro" id="IPR035902">
    <property type="entry name" value="Nuc_phospho_transferase"/>
</dbReference>
<evidence type="ECO:0000256" key="6">
    <source>
        <dbReference type="ARBA" id="ARBA00023141"/>
    </source>
</evidence>
<dbReference type="PANTHER" id="PTHR43285:SF2">
    <property type="entry name" value="ANTHRANILATE PHOSPHORIBOSYLTRANSFERASE"/>
    <property type="match status" value="1"/>
</dbReference>
<dbReference type="AlphaFoldDB" id="A0A1F6GMV6"/>
<keyword evidence="2 9" id="KW-0028">Amino-acid biosynthesis</keyword>
<dbReference type="UniPathway" id="UPA00035">
    <property type="reaction ID" value="UER00041"/>
</dbReference>
<evidence type="ECO:0000259" key="11">
    <source>
        <dbReference type="Pfam" id="PF02885"/>
    </source>
</evidence>
<proteinExistence type="inferred from homology"/>
<feature type="binding site" evidence="9">
    <location>
        <position position="227"/>
    </location>
    <ligand>
        <name>Mg(2+)</name>
        <dbReference type="ChEBI" id="CHEBI:18420"/>
        <label>2</label>
    </ligand>
</feature>
<dbReference type="Gene3D" id="1.20.970.10">
    <property type="entry name" value="Transferase, Pyrimidine Nucleoside Phosphorylase, Chain C"/>
    <property type="match status" value="1"/>
</dbReference>
<comment type="catalytic activity">
    <reaction evidence="7 9">
        <text>N-(5-phospho-beta-D-ribosyl)anthranilate + diphosphate = 5-phospho-alpha-D-ribose 1-diphosphate + anthranilate</text>
        <dbReference type="Rhea" id="RHEA:11768"/>
        <dbReference type="ChEBI" id="CHEBI:16567"/>
        <dbReference type="ChEBI" id="CHEBI:18277"/>
        <dbReference type="ChEBI" id="CHEBI:33019"/>
        <dbReference type="ChEBI" id="CHEBI:58017"/>
        <dbReference type="EC" id="2.4.2.18"/>
    </reaction>
</comment>
<dbReference type="Proteomes" id="UP000177583">
    <property type="component" value="Unassembled WGS sequence"/>
</dbReference>
<sequence length="338" mass="35789">MEPKNLLEKILSHISLSEVEASYLMHQIMEGQLVPTVVAAFLVALRAKGESAGEIAAFAKVMREKATPVLAQGGQIIDTCGTGGDGSGSYNISTTAALLLAGGGYKVAKHGNRSMTSRSGSADLLEALGIRIDLGPEQVAACIDHCGFGFLFAPSLHSSMKNVGPIRKELQVRTVFNLLGPLTNPARANVQIIGLYDANRVLQMAEVLRLMGTQTAYVVAGLDGLDEVSIQADTRVARLKDGEIAEFDFDPENFGYPKASLEEIRGGGPDENAQITLGLLSGNIQGPKKDILALNAGFAISAADGVGLKEGFHKAEELIASQRGKVAIEMLRTYTHSL</sequence>
<evidence type="ECO:0000256" key="3">
    <source>
        <dbReference type="ARBA" id="ARBA00022676"/>
    </source>
</evidence>
<dbReference type="NCBIfam" id="TIGR01245">
    <property type="entry name" value="trpD"/>
    <property type="match status" value="1"/>
</dbReference>
<dbReference type="HAMAP" id="MF_00211">
    <property type="entry name" value="TrpD"/>
    <property type="match status" value="1"/>
</dbReference>
<evidence type="ECO:0000313" key="13">
    <source>
        <dbReference type="Proteomes" id="UP000177583"/>
    </source>
</evidence>
<reference evidence="12 13" key="1">
    <citation type="journal article" date="2016" name="Nat. Commun.">
        <title>Thousands of microbial genomes shed light on interconnected biogeochemical processes in an aquifer system.</title>
        <authorList>
            <person name="Anantharaman K."/>
            <person name="Brown C.T."/>
            <person name="Hug L.A."/>
            <person name="Sharon I."/>
            <person name="Castelle C.J."/>
            <person name="Probst A.J."/>
            <person name="Thomas B.C."/>
            <person name="Singh A."/>
            <person name="Wilkins M.J."/>
            <person name="Karaoz U."/>
            <person name="Brodie E.L."/>
            <person name="Williams K.H."/>
            <person name="Hubbard S.S."/>
            <person name="Banfield J.F."/>
        </authorList>
    </citation>
    <scope>NUCLEOTIDE SEQUENCE [LARGE SCALE GENOMIC DNA]</scope>
</reference>
<feature type="domain" description="Glycosyl transferase family 3" evidence="10">
    <location>
        <begin position="74"/>
        <end position="321"/>
    </location>
</feature>
<feature type="domain" description="Glycosyl transferase family 3 N-terminal" evidence="11">
    <location>
        <begin position="4"/>
        <end position="66"/>
    </location>
</feature>
<dbReference type="InterPro" id="IPR005940">
    <property type="entry name" value="Anthranilate_Pribosyl_Tfrase"/>
</dbReference>
<comment type="cofactor">
    <cofactor evidence="9">
        <name>Mg(2+)</name>
        <dbReference type="ChEBI" id="CHEBI:18420"/>
    </cofactor>
    <text evidence="9">Binds 2 magnesium ions per monomer.</text>
</comment>
<feature type="binding site" evidence="9">
    <location>
        <position position="167"/>
    </location>
    <ligand>
        <name>anthranilate</name>
        <dbReference type="ChEBI" id="CHEBI:16567"/>
        <label>2</label>
    </ligand>
</feature>
<evidence type="ECO:0000256" key="9">
    <source>
        <dbReference type="HAMAP-Rule" id="MF_00211"/>
    </source>
</evidence>
<dbReference type="GO" id="GO:0000162">
    <property type="term" value="P:L-tryptophan biosynthetic process"/>
    <property type="evidence" value="ECO:0007669"/>
    <property type="project" value="UniProtKB-UniRule"/>
</dbReference>
<keyword evidence="4 9" id="KW-0808">Transferase</keyword>
<comment type="similarity">
    <text evidence="9">Belongs to the anthranilate phosphoribosyltransferase family.</text>
</comment>
<comment type="caution">
    <text evidence="12">The sequence shown here is derived from an EMBL/GenBank/DDBJ whole genome shotgun (WGS) entry which is preliminary data.</text>
</comment>
<dbReference type="InterPro" id="IPR017459">
    <property type="entry name" value="Glycosyl_Trfase_fam3_N_dom"/>
</dbReference>
<evidence type="ECO:0000313" key="12">
    <source>
        <dbReference type="EMBL" id="OGG99455.1"/>
    </source>
</evidence>
<dbReference type="EMBL" id="MFNF01000057">
    <property type="protein sequence ID" value="OGG99455.1"/>
    <property type="molecule type" value="Genomic_DNA"/>
</dbReference>
<dbReference type="InterPro" id="IPR000312">
    <property type="entry name" value="Glycosyl_Trfase_fam3"/>
</dbReference>
<evidence type="ECO:0000256" key="4">
    <source>
        <dbReference type="ARBA" id="ARBA00022679"/>
    </source>
</evidence>
<protein>
    <recommendedName>
        <fullName evidence="9">Anthranilate phosphoribosyltransferase</fullName>
        <ecNumber evidence="9">2.4.2.18</ecNumber>
    </recommendedName>
</protein>
<keyword evidence="6 9" id="KW-0057">Aromatic amino acid biosynthesis</keyword>
<feature type="binding site" evidence="9">
    <location>
        <position position="227"/>
    </location>
    <ligand>
        <name>Mg(2+)</name>
        <dbReference type="ChEBI" id="CHEBI:18420"/>
        <label>1</label>
    </ligand>
</feature>
<feature type="binding site" evidence="9">
    <location>
        <position position="93"/>
    </location>
    <ligand>
        <name>Mg(2+)</name>
        <dbReference type="ChEBI" id="CHEBI:18420"/>
        <label>1</label>
    </ligand>
</feature>
<feature type="binding site" evidence="9">
    <location>
        <position position="89"/>
    </location>
    <ligand>
        <name>5-phospho-alpha-D-ribose 1-diphosphate</name>
        <dbReference type="ChEBI" id="CHEBI:58017"/>
    </ligand>
</feature>
<dbReference type="EC" id="2.4.2.18" evidence="9"/>
<evidence type="ECO:0000259" key="10">
    <source>
        <dbReference type="Pfam" id="PF00591"/>
    </source>
</evidence>
<feature type="binding site" evidence="9">
    <location>
        <position position="81"/>
    </location>
    <ligand>
        <name>5-phospho-alpha-D-ribose 1-diphosphate</name>
        <dbReference type="ChEBI" id="CHEBI:58017"/>
    </ligand>
</feature>
<accession>A0A1F6GMV6</accession>
<dbReference type="Pfam" id="PF00591">
    <property type="entry name" value="Glycos_transf_3"/>
    <property type="match status" value="1"/>
</dbReference>
<dbReference type="SUPFAM" id="SSF52418">
    <property type="entry name" value="Nucleoside phosphorylase/phosphoribosyltransferase catalytic domain"/>
    <property type="match status" value="1"/>
</dbReference>
<dbReference type="GO" id="GO:0004048">
    <property type="term" value="F:anthranilate phosphoribosyltransferase activity"/>
    <property type="evidence" value="ECO:0007669"/>
    <property type="project" value="UniProtKB-UniRule"/>
</dbReference>
<comment type="pathway">
    <text evidence="1 9">Amino-acid biosynthesis; L-tryptophan biosynthesis; L-tryptophan from chorismate: step 2/5.</text>
</comment>
<feature type="binding site" evidence="9">
    <location>
        <position position="81"/>
    </location>
    <ligand>
        <name>anthranilate</name>
        <dbReference type="ChEBI" id="CHEBI:16567"/>
        <label>1</label>
    </ligand>
</feature>
<dbReference type="SUPFAM" id="SSF47648">
    <property type="entry name" value="Nucleoside phosphorylase/phosphoribosyltransferase N-terminal domain"/>
    <property type="match status" value="1"/>
</dbReference>
<feature type="binding site" evidence="9">
    <location>
        <begin position="109"/>
        <end position="117"/>
    </location>
    <ligand>
        <name>5-phospho-alpha-D-ribose 1-diphosphate</name>
        <dbReference type="ChEBI" id="CHEBI:58017"/>
    </ligand>
</feature>
<comment type="caution">
    <text evidence="9">Lacks conserved residue(s) required for the propagation of feature annotation.</text>
</comment>
<feature type="binding site" evidence="9">
    <location>
        <begin position="84"/>
        <end position="85"/>
    </location>
    <ligand>
        <name>5-phospho-alpha-D-ribose 1-diphosphate</name>
        <dbReference type="ChEBI" id="CHEBI:58017"/>
    </ligand>
</feature>
<feature type="binding site" evidence="9">
    <location>
        <position position="121"/>
    </location>
    <ligand>
        <name>5-phospho-alpha-D-ribose 1-diphosphate</name>
        <dbReference type="ChEBI" id="CHEBI:58017"/>
    </ligand>
</feature>
<dbReference type="InterPro" id="IPR036320">
    <property type="entry name" value="Glycosyl_Trfase_fam3_N_dom_sf"/>
</dbReference>
<evidence type="ECO:0000256" key="5">
    <source>
        <dbReference type="ARBA" id="ARBA00022822"/>
    </source>
</evidence>
<feature type="binding site" evidence="9">
    <location>
        <position position="112"/>
    </location>
    <ligand>
        <name>anthranilate</name>
        <dbReference type="ChEBI" id="CHEBI:16567"/>
        <label>1</label>
    </ligand>
</feature>
<dbReference type="FunFam" id="3.40.1030.10:FF:000002">
    <property type="entry name" value="Anthranilate phosphoribosyltransferase"/>
    <property type="match status" value="1"/>
</dbReference>
<name>A0A1F6GMV6_9PROT</name>
<evidence type="ECO:0000256" key="8">
    <source>
        <dbReference type="ARBA" id="ARBA00061188"/>
    </source>
</evidence>
<comment type="similarity">
    <text evidence="8">In the C-terminal section; belongs to the anthranilate phosphoribosyltransferase family.</text>
</comment>
<gene>
    <name evidence="9" type="primary">trpD</name>
    <name evidence="12" type="ORF">A2557_12730</name>
</gene>
<dbReference type="Gene3D" id="3.40.1030.10">
    <property type="entry name" value="Nucleoside phosphorylase/phosphoribosyltransferase catalytic domain"/>
    <property type="match status" value="1"/>
</dbReference>